<dbReference type="InterPro" id="IPR031376">
    <property type="entry name" value="PCB_OB"/>
</dbReference>
<evidence type="ECO:0000256" key="10">
    <source>
        <dbReference type="ARBA" id="ARBA00022670"/>
    </source>
</evidence>
<dbReference type="NCBIfam" id="TIGR02074">
    <property type="entry name" value="PBP_1a_fam"/>
    <property type="match status" value="1"/>
</dbReference>
<feature type="domain" description="Glycosyl transferase family 51" evidence="30">
    <location>
        <begin position="67"/>
        <end position="241"/>
    </location>
</feature>
<dbReference type="GO" id="GO:0006508">
    <property type="term" value="P:proteolysis"/>
    <property type="evidence" value="ECO:0007669"/>
    <property type="project" value="UniProtKB-KW"/>
</dbReference>
<evidence type="ECO:0000256" key="1">
    <source>
        <dbReference type="ARBA" id="ARBA00004249"/>
    </source>
</evidence>
<evidence type="ECO:0000256" key="22">
    <source>
        <dbReference type="ARBA" id="ARBA00023316"/>
    </source>
</evidence>
<dbReference type="GO" id="GO:0009252">
    <property type="term" value="P:peptidoglycan biosynthetic process"/>
    <property type="evidence" value="ECO:0007669"/>
    <property type="project" value="UniProtKB-UniPathway"/>
</dbReference>
<accession>A0A147GRU8</accession>
<feature type="compositionally biased region" description="Low complexity" evidence="27">
    <location>
        <begin position="784"/>
        <end position="805"/>
    </location>
</feature>
<evidence type="ECO:0000256" key="17">
    <source>
        <dbReference type="ARBA" id="ARBA00022984"/>
    </source>
</evidence>
<keyword evidence="8" id="KW-0997">Cell inner membrane</keyword>
<evidence type="ECO:0000256" key="15">
    <source>
        <dbReference type="ARBA" id="ARBA00022960"/>
    </source>
</evidence>
<dbReference type="FunFam" id="1.10.3810.10:FF:000003">
    <property type="entry name" value="Penicillin-binding protein 1a"/>
    <property type="match status" value="1"/>
</dbReference>
<dbReference type="InterPro" id="IPR023346">
    <property type="entry name" value="Lysozyme-like_dom_sf"/>
</dbReference>
<proteinExistence type="inferred from homology"/>
<dbReference type="GO" id="GO:0005886">
    <property type="term" value="C:plasma membrane"/>
    <property type="evidence" value="ECO:0007669"/>
    <property type="project" value="UniProtKB-SubCell"/>
</dbReference>
<dbReference type="PANTHER" id="PTHR32282">
    <property type="entry name" value="BINDING PROTEIN TRANSPEPTIDASE, PUTATIVE-RELATED"/>
    <property type="match status" value="1"/>
</dbReference>
<dbReference type="GO" id="GO:0008955">
    <property type="term" value="F:peptidoglycan glycosyltransferase activity"/>
    <property type="evidence" value="ECO:0007669"/>
    <property type="project" value="UniProtKB-EC"/>
</dbReference>
<dbReference type="InterPro" id="IPR012338">
    <property type="entry name" value="Beta-lactam/transpept-like"/>
</dbReference>
<evidence type="ECO:0000256" key="26">
    <source>
        <dbReference type="ARBA" id="ARBA00060592"/>
    </source>
</evidence>
<evidence type="ECO:0000256" key="9">
    <source>
        <dbReference type="ARBA" id="ARBA00022645"/>
    </source>
</evidence>
<evidence type="ECO:0000256" key="3">
    <source>
        <dbReference type="ARBA" id="ARBA00007090"/>
    </source>
</evidence>
<feature type="domain" description="Penicillin-binding protein transpeptidase" evidence="29">
    <location>
        <begin position="435"/>
        <end position="681"/>
    </location>
</feature>
<evidence type="ECO:0000256" key="18">
    <source>
        <dbReference type="ARBA" id="ARBA00022989"/>
    </source>
</evidence>
<evidence type="ECO:0000256" key="21">
    <source>
        <dbReference type="ARBA" id="ARBA00023268"/>
    </source>
</evidence>
<dbReference type="RefSeq" id="WP_058642928.1">
    <property type="nucleotide sequence ID" value="NZ_LDSL01000099.1"/>
</dbReference>
<dbReference type="EC" id="2.4.99.28" evidence="24"/>
<evidence type="ECO:0000256" key="2">
    <source>
        <dbReference type="ARBA" id="ARBA00004752"/>
    </source>
</evidence>
<dbReference type="UniPathway" id="UPA00219"/>
<keyword evidence="33" id="KW-1185">Reference proteome</keyword>
<dbReference type="InterPro" id="IPR050396">
    <property type="entry name" value="Glycosyltr_51/Transpeptidase"/>
</dbReference>
<dbReference type="EC" id="3.4.16.4" evidence="5"/>
<evidence type="ECO:0000313" key="32">
    <source>
        <dbReference type="EMBL" id="KTT18753.1"/>
    </source>
</evidence>
<evidence type="ECO:0000256" key="16">
    <source>
        <dbReference type="ARBA" id="ARBA00022968"/>
    </source>
</evidence>
<keyword evidence="16" id="KW-0735">Signal-anchor</keyword>
<feature type="region of interest" description="Disordered" evidence="27">
    <location>
        <begin position="771"/>
        <end position="817"/>
    </location>
</feature>
<keyword evidence="21" id="KW-0511">Multifunctional enzyme</keyword>
<sequence length="817" mass="88673">MSFKDRLSDPRLRRAAMWTAIGGATVVVCGAAIVGIAAALMSRQLPDVSMLQNYQPKLPLRVFSADGDLIGEFGEERRQLVPIDKIPKVLKDAVLATEDARFYQHGGLDTIGLARAVIANTLHGGMRQGASTITQQVARNMFLSSERTFSRKFKEALLAWRLEDELTKDQILEIYLNQIYLGNRAYGFAAAAQTYFGKPLQDITVAEAAMLAGLPKAPSSNNPIANPRRAVARQQYVINRMVETGYLSEADAEKARQEPLKLRDAAEPSGLHADYVAEMVRQQMVAKYGDDTYTKGFKVYTTVTRNDQGSAYEGLHEAIVDYEQRQPYRGPEGYVELPADAQDMDSAVDDALSDKPDSGGMLAAVVLEASPRKLVAVRANGDSVEITGRGLQAVQRGLVEKAAEPLRIRRGSIVRIARTGPQNSWEVTQLPEVEGAFVALDPRDGAIKALVGGFDFNKNKFNHATQAWRQPGSSFKPFIYSAALEKGFTPATIVNDAPLSFDAAATGGAPWEPKNYDNSYAGPITLRQALEQSKNVVTIRVLDAITPAYAQEWITHFGFAADKHPAYLTMGLGAGSVTPLQMAAAYSVFANGGLKVEPRLIARITDARDQVLEDTPPKPATDADRVIPARNAFVIDTLLNSVVKNGTGRRAYTTLRRDDLYGKTGTTNDSHDAWFAGFQPTRVGVAWIGYDTPRQLGVRGETGGSLALPAWTRYMQGALKGVPVAKLEPPPGVTNASGEWMYDEYAGGQGVQMLGVEPALTPITPVEVNNGMPTTGAPPSWGNQPVMPAMPGQPVQPAQPAAPGQQDERNRILNMFR</sequence>
<dbReference type="Pfam" id="PF00905">
    <property type="entry name" value="Transpeptidase"/>
    <property type="match status" value="1"/>
</dbReference>
<comment type="subcellular location">
    <subcellularLocation>
        <location evidence="1">Cell inner membrane</location>
        <topology evidence="1">Single-pass type II membrane protein</topology>
    </subcellularLocation>
</comment>
<dbReference type="GO" id="GO:0008360">
    <property type="term" value="P:regulation of cell shape"/>
    <property type="evidence" value="ECO:0007669"/>
    <property type="project" value="UniProtKB-KW"/>
</dbReference>
<comment type="catalytic activity">
    <reaction evidence="25">
        <text>[GlcNAc-(1-&gt;4)-Mur2Ac(oyl-L-Ala-gamma-D-Glu-L-Lys-D-Ala-D-Ala)](n)-di-trans,octa-cis-undecaprenyl diphosphate + beta-D-GlcNAc-(1-&gt;4)-Mur2Ac(oyl-L-Ala-gamma-D-Glu-L-Lys-D-Ala-D-Ala)-di-trans,octa-cis-undecaprenyl diphosphate = [GlcNAc-(1-&gt;4)-Mur2Ac(oyl-L-Ala-gamma-D-Glu-L-Lys-D-Ala-D-Ala)](n+1)-di-trans,octa-cis-undecaprenyl diphosphate + di-trans,octa-cis-undecaprenyl diphosphate + H(+)</text>
        <dbReference type="Rhea" id="RHEA:23708"/>
        <dbReference type="Rhea" id="RHEA-COMP:9602"/>
        <dbReference type="Rhea" id="RHEA-COMP:9603"/>
        <dbReference type="ChEBI" id="CHEBI:15378"/>
        <dbReference type="ChEBI" id="CHEBI:58405"/>
        <dbReference type="ChEBI" id="CHEBI:60033"/>
        <dbReference type="ChEBI" id="CHEBI:78435"/>
        <dbReference type="EC" id="2.4.99.28"/>
    </reaction>
</comment>
<evidence type="ECO:0000256" key="25">
    <source>
        <dbReference type="ARBA" id="ARBA00049902"/>
    </source>
</evidence>
<keyword evidence="10" id="KW-0645">Protease</keyword>
<comment type="similarity">
    <text evidence="4">In the N-terminal section; belongs to the glycosyltransferase 51 family.</text>
</comment>
<comment type="pathway">
    <text evidence="2">Cell wall biogenesis; peptidoglycan biosynthesis.</text>
</comment>
<keyword evidence="19 28" id="KW-0472">Membrane</keyword>
<evidence type="ECO:0000259" key="30">
    <source>
        <dbReference type="Pfam" id="PF00912"/>
    </source>
</evidence>
<feature type="transmembrane region" description="Helical" evidence="28">
    <location>
        <begin position="20"/>
        <end position="41"/>
    </location>
</feature>
<organism evidence="32 33">
    <name type="scientific">Pseudacidovorax intermedius</name>
    <dbReference type="NCBI Taxonomy" id="433924"/>
    <lineage>
        <taxon>Bacteria</taxon>
        <taxon>Pseudomonadati</taxon>
        <taxon>Pseudomonadota</taxon>
        <taxon>Betaproteobacteria</taxon>
        <taxon>Burkholderiales</taxon>
        <taxon>Comamonadaceae</taxon>
        <taxon>Pseudacidovorax</taxon>
    </lineage>
</organism>
<keyword evidence="20" id="KW-0046">Antibiotic resistance</keyword>
<evidence type="ECO:0000256" key="4">
    <source>
        <dbReference type="ARBA" id="ARBA00007739"/>
    </source>
</evidence>
<evidence type="ECO:0000256" key="6">
    <source>
        <dbReference type="ARBA" id="ARBA00018638"/>
    </source>
</evidence>
<evidence type="ECO:0000313" key="33">
    <source>
        <dbReference type="Proteomes" id="UP000072741"/>
    </source>
</evidence>
<dbReference type="Proteomes" id="UP000072741">
    <property type="component" value="Unassembled WGS sequence"/>
</dbReference>
<keyword evidence="9" id="KW-0121">Carboxypeptidase</keyword>
<dbReference type="Gene3D" id="1.10.3810.10">
    <property type="entry name" value="Biosynthetic peptidoglycan transglycosylase-like"/>
    <property type="match status" value="1"/>
</dbReference>
<dbReference type="InterPro" id="IPR001264">
    <property type="entry name" value="Glyco_trans_51"/>
</dbReference>
<evidence type="ECO:0000256" key="8">
    <source>
        <dbReference type="ARBA" id="ARBA00022519"/>
    </source>
</evidence>
<dbReference type="InterPro" id="IPR036950">
    <property type="entry name" value="PBP_transglycosylase"/>
</dbReference>
<dbReference type="PATRIC" id="fig|433924.3.peg.5340"/>
<keyword evidence="13 28" id="KW-0812">Transmembrane</keyword>
<keyword evidence="11" id="KW-0328">Glycosyltransferase</keyword>
<dbReference type="GO" id="GO:0030288">
    <property type="term" value="C:outer membrane-bounded periplasmic space"/>
    <property type="evidence" value="ECO:0007669"/>
    <property type="project" value="TreeGrafter"/>
</dbReference>
<evidence type="ECO:0000256" key="24">
    <source>
        <dbReference type="ARBA" id="ARBA00044770"/>
    </source>
</evidence>
<dbReference type="AlphaFoldDB" id="A0A147GRU8"/>
<comment type="caution">
    <text evidence="32">The sequence shown here is derived from an EMBL/GenBank/DDBJ whole genome shotgun (WGS) entry which is preliminary data.</text>
</comment>
<keyword evidence="14" id="KW-0378">Hydrolase</keyword>
<evidence type="ECO:0000256" key="27">
    <source>
        <dbReference type="SAM" id="MobiDB-lite"/>
    </source>
</evidence>
<keyword evidence="7" id="KW-1003">Cell membrane</keyword>
<gene>
    <name evidence="32" type="ORF">NS331_15805</name>
</gene>
<dbReference type="SUPFAM" id="SSF56601">
    <property type="entry name" value="beta-lactamase/transpeptidase-like"/>
    <property type="match status" value="1"/>
</dbReference>
<dbReference type="Pfam" id="PF17092">
    <property type="entry name" value="PCB_OB"/>
    <property type="match status" value="1"/>
</dbReference>
<protein>
    <recommendedName>
        <fullName evidence="6">Penicillin-binding protein 1A</fullName>
        <ecNumber evidence="24">2.4.99.28</ecNumber>
        <ecNumber evidence="5">3.4.16.4</ecNumber>
    </recommendedName>
</protein>
<keyword evidence="15" id="KW-0133">Cell shape</keyword>
<dbReference type="Gene3D" id="3.40.710.10">
    <property type="entry name" value="DD-peptidase/beta-lactamase superfamily"/>
    <property type="match status" value="2"/>
</dbReference>
<evidence type="ECO:0000256" key="11">
    <source>
        <dbReference type="ARBA" id="ARBA00022676"/>
    </source>
</evidence>
<evidence type="ECO:0000256" key="14">
    <source>
        <dbReference type="ARBA" id="ARBA00022801"/>
    </source>
</evidence>
<evidence type="ECO:0000256" key="12">
    <source>
        <dbReference type="ARBA" id="ARBA00022679"/>
    </source>
</evidence>
<evidence type="ECO:0000259" key="29">
    <source>
        <dbReference type="Pfam" id="PF00905"/>
    </source>
</evidence>
<dbReference type="GO" id="GO:0008658">
    <property type="term" value="F:penicillin binding"/>
    <property type="evidence" value="ECO:0007669"/>
    <property type="project" value="InterPro"/>
</dbReference>
<dbReference type="GO" id="GO:0071555">
    <property type="term" value="P:cell wall organization"/>
    <property type="evidence" value="ECO:0007669"/>
    <property type="project" value="UniProtKB-KW"/>
</dbReference>
<keyword evidence="12" id="KW-0808">Transferase</keyword>
<comment type="similarity">
    <text evidence="3">In the C-terminal section; belongs to the transpeptidase family.</text>
</comment>
<comment type="catalytic activity">
    <reaction evidence="23">
        <text>Preferential cleavage: (Ac)2-L-Lys-D-Ala-|-D-Ala. Also transpeptidation of peptidyl-alanyl moieties that are N-acyl substituents of D-alanine.</text>
        <dbReference type="EC" id="3.4.16.4"/>
    </reaction>
</comment>
<dbReference type="SUPFAM" id="SSF53955">
    <property type="entry name" value="Lysozyme-like"/>
    <property type="match status" value="1"/>
</dbReference>
<dbReference type="GO" id="GO:0046677">
    <property type="term" value="P:response to antibiotic"/>
    <property type="evidence" value="ECO:0007669"/>
    <property type="project" value="UniProtKB-KW"/>
</dbReference>
<feature type="domain" description="Penicillin-binding protein OB-like" evidence="31">
    <location>
        <begin position="328"/>
        <end position="433"/>
    </location>
</feature>
<evidence type="ECO:0000256" key="19">
    <source>
        <dbReference type="ARBA" id="ARBA00023136"/>
    </source>
</evidence>
<evidence type="ECO:0000256" key="5">
    <source>
        <dbReference type="ARBA" id="ARBA00012448"/>
    </source>
</evidence>
<comment type="pathway">
    <text evidence="26">Glycan biosynthesis.</text>
</comment>
<evidence type="ECO:0000256" key="7">
    <source>
        <dbReference type="ARBA" id="ARBA00022475"/>
    </source>
</evidence>
<keyword evidence="17" id="KW-0573">Peptidoglycan synthesis</keyword>
<evidence type="ECO:0000256" key="20">
    <source>
        <dbReference type="ARBA" id="ARBA00023251"/>
    </source>
</evidence>
<dbReference type="GO" id="GO:0009002">
    <property type="term" value="F:serine-type D-Ala-D-Ala carboxypeptidase activity"/>
    <property type="evidence" value="ECO:0007669"/>
    <property type="project" value="UniProtKB-EC"/>
</dbReference>
<reference evidence="32 33" key="1">
    <citation type="journal article" date="2016" name="Front. Microbiol.">
        <title>Genomic Resource of Rice Seed Associated Bacteria.</title>
        <authorList>
            <person name="Midha S."/>
            <person name="Bansal K."/>
            <person name="Sharma S."/>
            <person name="Kumar N."/>
            <person name="Patil P.P."/>
            <person name="Chaudhry V."/>
            <person name="Patil P.B."/>
        </authorList>
    </citation>
    <scope>NUCLEOTIDE SEQUENCE [LARGE SCALE GENOMIC DNA]</scope>
    <source>
        <strain evidence="32 33">NS331</strain>
    </source>
</reference>
<evidence type="ECO:0000256" key="23">
    <source>
        <dbReference type="ARBA" id="ARBA00034000"/>
    </source>
</evidence>
<dbReference type="Pfam" id="PF00912">
    <property type="entry name" value="Transgly"/>
    <property type="match status" value="1"/>
</dbReference>
<keyword evidence="18 28" id="KW-1133">Transmembrane helix</keyword>
<keyword evidence="22" id="KW-0961">Cell wall biogenesis/degradation</keyword>
<evidence type="ECO:0000256" key="13">
    <source>
        <dbReference type="ARBA" id="ARBA00022692"/>
    </source>
</evidence>
<dbReference type="PANTHER" id="PTHR32282:SF27">
    <property type="entry name" value="PENICILLIN-BINDING PROTEIN 1A"/>
    <property type="match status" value="1"/>
</dbReference>
<evidence type="ECO:0000256" key="28">
    <source>
        <dbReference type="SAM" id="Phobius"/>
    </source>
</evidence>
<dbReference type="InterPro" id="IPR001460">
    <property type="entry name" value="PCN-bd_Tpept"/>
</dbReference>
<dbReference type="EMBL" id="LDSL01000099">
    <property type="protein sequence ID" value="KTT18753.1"/>
    <property type="molecule type" value="Genomic_DNA"/>
</dbReference>
<evidence type="ECO:0000259" key="31">
    <source>
        <dbReference type="Pfam" id="PF17092"/>
    </source>
</evidence>
<name>A0A147GRU8_9BURK</name>